<sequence length="154" mass="18392">VDRFFARHVGFDYDRTRPVMEEFNRMVRDQGWNKNQRRRQFDHLRNRMVDQFNEYYGNDIDDINAWRAMCTVLGISPVPDDLQSCRSIVKKQCANIWDYVEAKRLGIEVKRFPTLKNLARYTYKHNKVFPKEHAKAGGVLKYLLRTISVYAGRQ</sequence>
<proteinExistence type="predicted"/>
<accession>A0A8K0XL69</accession>
<feature type="non-terminal residue" evidence="1">
    <location>
        <position position="154"/>
    </location>
</feature>
<reference evidence="1" key="1">
    <citation type="journal article" date="2021" name="New Phytol.">
        <title>Evolutionary innovations through gain and loss of genes in the ectomycorrhizal Boletales.</title>
        <authorList>
            <person name="Wu G."/>
            <person name="Miyauchi S."/>
            <person name="Morin E."/>
            <person name="Kuo A."/>
            <person name="Drula E."/>
            <person name="Varga T."/>
            <person name="Kohler A."/>
            <person name="Feng B."/>
            <person name="Cao Y."/>
            <person name="Lipzen A."/>
            <person name="Daum C."/>
            <person name="Hundley H."/>
            <person name="Pangilinan J."/>
            <person name="Johnson J."/>
            <person name="Barry K."/>
            <person name="LaButti K."/>
            <person name="Ng V."/>
            <person name="Ahrendt S."/>
            <person name="Min B."/>
            <person name="Choi I.G."/>
            <person name="Park H."/>
            <person name="Plett J.M."/>
            <person name="Magnuson J."/>
            <person name="Spatafora J.W."/>
            <person name="Nagy L.G."/>
            <person name="Henrissat B."/>
            <person name="Grigoriev I.V."/>
            <person name="Yang Z.L."/>
            <person name="Xu J."/>
            <person name="Martin F.M."/>
        </authorList>
    </citation>
    <scope>NUCLEOTIDE SEQUENCE</scope>
    <source>
        <strain evidence="1">KKN 215</strain>
    </source>
</reference>
<evidence type="ECO:0000313" key="2">
    <source>
        <dbReference type="Proteomes" id="UP000813824"/>
    </source>
</evidence>
<comment type="caution">
    <text evidence="1">The sequence shown here is derived from an EMBL/GenBank/DDBJ whole genome shotgun (WGS) entry which is preliminary data.</text>
</comment>
<dbReference type="PANTHER" id="PTHR38846">
    <property type="entry name" value="C3H1-TYPE DOMAIN-CONTAINING PROTEIN"/>
    <property type="match status" value="1"/>
</dbReference>
<organism evidence="1 2">
    <name type="scientific">Cristinia sonorae</name>
    <dbReference type="NCBI Taxonomy" id="1940300"/>
    <lineage>
        <taxon>Eukaryota</taxon>
        <taxon>Fungi</taxon>
        <taxon>Dikarya</taxon>
        <taxon>Basidiomycota</taxon>
        <taxon>Agaricomycotina</taxon>
        <taxon>Agaricomycetes</taxon>
        <taxon>Agaricomycetidae</taxon>
        <taxon>Agaricales</taxon>
        <taxon>Pleurotineae</taxon>
        <taxon>Stephanosporaceae</taxon>
        <taxon>Cristinia</taxon>
    </lineage>
</organism>
<dbReference type="Proteomes" id="UP000813824">
    <property type="component" value="Unassembled WGS sequence"/>
</dbReference>
<keyword evidence="2" id="KW-1185">Reference proteome</keyword>
<name>A0A8K0XL69_9AGAR</name>
<evidence type="ECO:0000313" key="1">
    <source>
        <dbReference type="EMBL" id="KAH8087129.1"/>
    </source>
</evidence>
<dbReference type="AlphaFoldDB" id="A0A8K0XL69"/>
<dbReference type="OrthoDB" id="6105938at2759"/>
<dbReference type="EMBL" id="JAEVFJ010000041">
    <property type="protein sequence ID" value="KAH8087129.1"/>
    <property type="molecule type" value="Genomic_DNA"/>
</dbReference>
<protein>
    <submittedName>
        <fullName evidence="1">Uncharacterized protein</fullName>
    </submittedName>
</protein>
<dbReference type="PANTHER" id="PTHR38846:SF1">
    <property type="entry name" value="C3H1-TYPE DOMAIN-CONTAINING PROTEIN"/>
    <property type="match status" value="1"/>
</dbReference>
<gene>
    <name evidence="1" type="ORF">BXZ70DRAFT_899690</name>
</gene>